<dbReference type="PANTHER" id="PTHR40278:SF2">
    <property type="entry name" value="TYPE IV PILUS INNER MEMBRANE COMPONENT PILN"/>
    <property type="match status" value="1"/>
</dbReference>
<evidence type="ECO:0000313" key="3">
    <source>
        <dbReference type="Proteomes" id="UP001446205"/>
    </source>
</evidence>
<protein>
    <submittedName>
        <fullName evidence="2">PilN domain-containing protein</fullName>
    </submittedName>
</protein>
<dbReference type="InterPro" id="IPR007813">
    <property type="entry name" value="PilN"/>
</dbReference>
<keyword evidence="3" id="KW-1185">Reference proteome</keyword>
<dbReference type="InterPro" id="IPR052534">
    <property type="entry name" value="Extracell_DNA_Util/SecSys_Comp"/>
</dbReference>
<dbReference type="RefSeq" id="WP_341370519.1">
    <property type="nucleotide sequence ID" value="NZ_JBBPCO010000005.1"/>
</dbReference>
<feature type="transmembrane region" description="Helical" evidence="1">
    <location>
        <begin position="21"/>
        <end position="43"/>
    </location>
</feature>
<proteinExistence type="predicted"/>
<keyword evidence="1" id="KW-0472">Membrane</keyword>
<accession>A0ABU9D9S3</accession>
<reference evidence="2 3" key="1">
    <citation type="submission" date="2024-04" db="EMBL/GenBank/DDBJ databases">
        <authorList>
            <person name="Abashina T."/>
            <person name="Shaikin A."/>
        </authorList>
    </citation>
    <scope>NUCLEOTIDE SEQUENCE [LARGE SCALE GENOMIC DNA]</scope>
    <source>
        <strain evidence="2 3">AAFK</strain>
    </source>
</reference>
<sequence>MIRINLLPYREAQRKAAQRRNAIGAAIGAALVGLMFYGIHGAFEERIEHQQARVDYLKQEVALVDAKIKTISELKEKRETMLERLRVVEELQKDRSQMVRVFNEVSTLMPSGIFLTHLQQNPQGFLLEGYAESNGQVSELMRRLEASPVFANPRLEIISKTELAGLPVGQFKMLVGLRAGEQETSKLQQVAMNGGAQK</sequence>
<dbReference type="Proteomes" id="UP001446205">
    <property type="component" value="Unassembled WGS sequence"/>
</dbReference>
<evidence type="ECO:0000313" key="2">
    <source>
        <dbReference type="EMBL" id="MEK8089463.1"/>
    </source>
</evidence>
<comment type="caution">
    <text evidence="2">The sequence shown here is derived from an EMBL/GenBank/DDBJ whole genome shotgun (WGS) entry which is preliminary data.</text>
</comment>
<organism evidence="2 3">
    <name type="scientific">Thermithiobacillus plumbiphilus</name>
    <dbReference type="NCBI Taxonomy" id="1729899"/>
    <lineage>
        <taxon>Bacteria</taxon>
        <taxon>Pseudomonadati</taxon>
        <taxon>Pseudomonadota</taxon>
        <taxon>Acidithiobacillia</taxon>
        <taxon>Acidithiobacillales</taxon>
        <taxon>Thermithiobacillaceae</taxon>
        <taxon>Thermithiobacillus</taxon>
    </lineage>
</organism>
<evidence type="ECO:0000256" key="1">
    <source>
        <dbReference type="SAM" id="Phobius"/>
    </source>
</evidence>
<keyword evidence="1" id="KW-1133">Transmembrane helix</keyword>
<dbReference type="EMBL" id="JBBPCO010000005">
    <property type="protein sequence ID" value="MEK8089463.1"/>
    <property type="molecule type" value="Genomic_DNA"/>
</dbReference>
<dbReference type="PANTHER" id="PTHR40278">
    <property type="entry name" value="DNA UTILIZATION PROTEIN HOFN"/>
    <property type="match status" value="1"/>
</dbReference>
<dbReference type="Pfam" id="PF05137">
    <property type="entry name" value="PilN"/>
    <property type="match status" value="1"/>
</dbReference>
<keyword evidence="1" id="KW-0812">Transmembrane</keyword>
<name>A0ABU9D9S3_9PROT</name>
<gene>
    <name evidence="2" type="ORF">WOB96_06745</name>
</gene>